<accession>A0A6J5RXS0</accession>
<reference evidence="1" key="1">
    <citation type="submission" date="2020-05" db="EMBL/GenBank/DDBJ databases">
        <authorList>
            <person name="Chiriac C."/>
            <person name="Salcher M."/>
            <person name="Ghai R."/>
            <person name="Kavagutti S V."/>
        </authorList>
    </citation>
    <scope>NUCLEOTIDE SEQUENCE</scope>
</reference>
<dbReference type="EMBL" id="LR797331">
    <property type="protein sequence ID" value="CAB4203412.1"/>
    <property type="molecule type" value="Genomic_DNA"/>
</dbReference>
<organism evidence="1">
    <name type="scientific">uncultured Caudovirales phage</name>
    <dbReference type="NCBI Taxonomy" id="2100421"/>
    <lineage>
        <taxon>Viruses</taxon>
        <taxon>Duplodnaviria</taxon>
        <taxon>Heunggongvirae</taxon>
        <taxon>Uroviricota</taxon>
        <taxon>Caudoviricetes</taxon>
        <taxon>Peduoviridae</taxon>
        <taxon>Maltschvirus</taxon>
        <taxon>Maltschvirus maltsch</taxon>
    </lineage>
</organism>
<proteinExistence type="predicted"/>
<sequence>MNNVILVVQVGGIIMTVDSSFDPNVAEDMAVDVPKTFWEDAGIEGPPSDGWWIGMVSFHTSGPDMEGDYDTEAHVVWRTADPAWLKDGEHFCQESMDNVNLREAAEKAQSEAYWKPNVVRWQPDFAEALAREPEPAPWEKT</sequence>
<name>A0A6J5RXS0_9CAUD</name>
<protein>
    <submittedName>
        <fullName evidence="1">Uncharacterized protein</fullName>
    </submittedName>
</protein>
<gene>
    <name evidence="1" type="ORF">UFOVP1382_30</name>
</gene>
<evidence type="ECO:0000313" key="1">
    <source>
        <dbReference type="EMBL" id="CAB4203412.1"/>
    </source>
</evidence>